<feature type="region of interest" description="Disordered" evidence="1">
    <location>
        <begin position="71"/>
        <end position="98"/>
    </location>
</feature>
<name>A0ABU8W652_9BURK</name>
<dbReference type="Proteomes" id="UP001363010">
    <property type="component" value="Unassembled WGS sequence"/>
</dbReference>
<reference evidence="3 4" key="1">
    <citation type="submission" date="2024-03" db="EMBL/GenBank/DDBJ databases">
        <title>Novel species of the genus Variovorax.</title>
        <authorList>
            <person name="Liu Q."/>
            <person name="Xin Y.-H."/>
        </authorList>
    </citation>
    <scope>NUCLEOTIDE SEQUENCE [LARGE SCALE GENOMIC DNA]</scope>
    <source>
        <strain evidence="3 4">KACC 18501</strain>
    </source>
</reference>
<evidence type="ECO:0000256" key="1">
    <source>
        <dbReference type="SAM" id="MobiDB-lite"/>
    </source>
</evidence>
<evidence type="ECO:0000313" key="4">
    <source>
        <dbReference type="Proteomes" id="UP001363010"/>
    </source>
</evidence>
<feature type="transmembrane region" description="Helical" evidence="2">
    <location>
        <begin position="46"/>
        <end position="66"/>
    </location>
</feature>
<keyword evidence="2" id="KW-1133">Transmembrane helix</keyword>
<keyword evidence="2" id="KW-0472">Membrane</keyword>
<proteinExistence type="predicted"/>
<evidence type="ECO:0000313" key="3">
    <source>
        <dbReference type="EMBL" id="MEJ8825078.1"/>
    </source>
</evidence>
<evidence type="ECO:0000256" key="2">
    <source>
        <dbReference type="SAM" id="Phobius"/>
    </source>
</evidence>
<feature type="compositionally biased region" description="Basic and acidic residues" evidence="1">
    <location>
        <begin position="9"/>
        <end position="24"/>
    </location>
</feature>
<dbReference type="RefSeq" id="WP_340366107.1">
    <property type="nucleotide sequence ID" value="NZ_JBBKZV010000019.1"/>
</dbReference>
<sequence length="98" mass="10822">MTDLLSMPNDKHRNNQGDHEDKARKVSAPRSRSEILSNMPLQFNRLLHAGASGELVIIVIIVIGAAHQTSRGRQQGATPIWSRPTSLQNPGTAYARRI</sequence>
<keyword evidence="2" id="KW-0812">Transmembrane</keyword>
<keyword evidence="4" id="KW-1185">Reference proteome</keyword>
<accession>A0ABU8W652</accession>
<protein>
    <submittedName>
        <fullName evidence="3">Uncharacterized protein</fullName>
    </submittedName>
</protein>
<feature type="compositionally biased region" description="Polar residues" evidence="1">
    <location>
        <begin position="71"/>
        <end position="91"/>
    </location>
</feature>
<dbReference type="EMBL" id="JBBKZV010000019">
    <property type="protein sequence ID" value="MEJ8825078.1"/>
    <property type="molecule type" value="Genomic_DNA"/>
</dbReference>
<gene>
    <name evidence="3" type="ORF">WKW80_24125</name>
</gene>
<comment type="caution">
    <text evidence="3">The sequence shown here is derived from an EMBL/GenBank/DDBJ whole genome shotgun (WGS) entry which is preliminary data.</text>
</comment>
<organism evidence="3 4">
    <name type="scientific">Variovorax humicola</name>
    <dbReference type="NCBI Taxonomy" id="1769758"/>
    <lineage>
        <taxon>Bacteria</taxon>
        <taxon>Pseudomonadati</taxon>
        <taxon>Pseudomonadota</taxon>
        <taxon>Betaproteobacteria</taxon>
        <taxon>Burkholderiales</taxon>
        <taxon>Comamonadaceae</taxon>
        <taxon>Variovorax</taxon>
    </lineage>
</organism>
<feature type="region of interest" description="Disordered" evidence="1">
    <location>
        <begin position="1"/>
        <end position="32"/>
    </location>
</feature>